<evidence type="ECO:0000313" key="5">
    <source>
        <dbReference type="Proteomes" id="UP001148838"/>
    </source>
</evidence>
<organism evidence="4 5">
    <name type="scientific">Periplaneta americana</name>
    <name type="common">American cockroach</name>
    <name type="synonym">Blatta americana</name>
    <dbReference type="NCBI Taxonomy" id="6978"/>
    <lineage>
        <taxon>Eukaryota</taxon>
        <taxon>Metazoa</taxon>
        <taxon>Ecdysozoa</taxon>
        <taxon>Arthropoda</taxon>
        <taxon>Hexapoda</taxon>
        <taxon>Insecta</taxon>
        <taxon>Pterygota</taxon>
        <taxon>Neoptera</taxon>
        <taxon>Polyneoptera</taxon>
        <taxon>Dictyoptera</taxon>
        <taxon>Blattodea</taxon>
        <taxon>Blattoidea</taxon>
        <taxon>Blattidae</taxon>
        <taxon>Blattinae</taxon>
        <taxon>Periplaneta</taxon>
    </lineage>
</organism>
<proteinExistence type="predicted"/>
<reference evidence="4 5" key="1">
    <citation type="journal article" date="2022" name="Allergy">
        <title>Genome assembly and annotation of Periplaneta americana reveal a comprehensive cockroach allergen profile.</title>
        <authorList>
            <person name="Wang L."/>
            <person name="Xiong Q."/>
            <person name="Saelim N."/>
            <person name="Wang L."/>
            <person name="Nong W."/>
            <person name="Wan A.T."/>
            <person name="Shi M."/>
            <person name="Liu X."/>
            <person name="Cao Q."/>
            <person name="Hui J.H.L."/>
            <person name="Sookrung N."/>
            <person name="Leung T.F."/>
            <person name="Tungtrongchitr A."/>
            <person name="Tsui S.K.W."/>
        </authorList>
    </citation>
    <scope>NUCLEOTIDE SEQUENCE [LARGE SCALE GENOMIC DNA]</scope>
    <source>
        <strain evidence="4">PWHHKU_190912</strain>
    </source>
</reference>
<evidence type="ECO:0000256" key="1">
    <source>
        <dbReference type="SAM" id="Coils"/>
    </source>
</evidence>
<comment type="caution">
    <text evidence="4">The sequence shown here is derived from an EMBL/GenBank/DDBJ whole genome shotgun (WGS) entry which is preliminary data.</text>
</comment>
<dbReference type="Proteomes" id="UP001148838">
    <property type="component" value="Unassembled WGS sequence"/>
</dbReference>
<dbReference type="PROSITE" id="PS51848">
    <property type="entry name" value="BMERB"/>
    <property type="match status" value="1"/>
</dbReference>
<dbReference type="Pfam" id="PF12130">
    <property type="entry name" value="bMERB_dom"/>
    <property type="match status" value="1"/>
</dbReference>
<keyword evidence="1" id="KW-0175">Coiled coil</keyword>
<feature type="coiled-coil region" evidence="1">
    <location>
        <begin position="201"/>
        <end position="232"/>
    </location>
</feature>
<dbReference type="PANTHER" id="PTHR23167:SF54">
    <property type="entry name" value="[F-ACTIN]-MONOOXYGENASE MICAL"/>
    <property type="match status" value="1"/>
</dbReference>
<dbReference type="EMBL" id="JAJSOF020000033">
    <property type="protein sequence ID" value="KAJ4429635.1"/>
    <property type="molecule type" value="Genomic_DNA"/>
</dbReference>
<evidence type="ECO:0000256" key="2">
    <source>
        <dbReference type="SAM" id="MobiDB-lite"/>
    </source>
</evidence>
<feature type="domain" description="BMERB" evidence="3">
    <location>
        <begin position="195"/>
        <end position="299"/>
    </location>
</feature>
<gene>
    <name evidence="4" type="ORF">ANN_21836</name>
</gene>
<evidence type="ECO:0000313" key="4">
    <source>
        <dbReference type="EMBL" id="KAJ4429635.1"/>
    </source>
</evidence>
<dbReference type="InterPro" id="IPR022735">
    <property type="entry name" value="bMERB_dom"/>
</dbReference>
<keyword evidence="5" id="KW-1185">Reference proteome</keyword>
<dbReference type="SMART" id="SM01203">
    <property type="entry name" value="DUF3585"/>
    <property type="match status" value="1"/>
</dbReference>
<feature type="compositionally biased region" description="Pro residues" evidence="2">
    <location>
        <begin position="128"/>
        <end position="137"/>
    </location>
</feature>
<feature type="compositionally biased region" description="Polar residues" evidence="2">
    <location>
        <begin position="162"/>
        <end position="174"/>
    </location>
</feature>
<dbReference type="PANTHER" id="PTHR23167">
    <property type="entry name" value="CALPONIN HOMOLOGY DOMAIN-CONTAINING PROTEIN DDB_G0272472-RELATED"/>
    <property type="match status" value="1"/>
</dbReference>
<accession>A0ABQ8S6Y7</accession>
<protein>
    <recommendedName>
        <fullName evidence="3">BMERB domain-containing protein</fullName>
    </recommendedName>
</protein>
<evidence type="ECO:0000259" key="3">
    <source>
        <dbReference type="PROSITE" id="PS51848"/>
    </source>
</evidence>
<feature type="region of interest" description="Disordered" evidence="2">
    <location>
        <begin position="123"/>
        <end position="180"/>
    </location>
</feature>
<name>A0ABQ8S6Y7_PERAM</name>
<sequence length="495" mass="58406">MAGLCEGGNEPPDSLKANVDVCKTLSCDNIKDLWGKLRKRLVKCFVWNVTFYGTETWTLRRSEEKRLEAFEMWIWRKMEHVKWTDRIRNKAVLERQEKTPLVPSDTRSKSVGESSSRLTGFIAADDTAPPPIPPPPANYHSSSVSRVSEDSYSEPEEDSRATALSTPTHDTGSSVDGIAGSLNRRHSKMNRRIARQAQLKRLRMAQEVQRQLEELEVKQRELEQRGVSVEKALRGEGTDSEGKEEPELLREWFDLMRERTELRRYERELMVRAQEMELEDRHARLQHELRERMSKDGEKQLLYIHVVINITTKFENSWLFPFIPLEDIENTFDLLYDDINEDLVDLSEYIQNTYVRGRRARGRRRSVPAWFLPPNWNMYKLTLQGHQRTNNAVEAFCNKFQKMVAAQLSIWRLIQIKDEQHENEIVIYQIRVGHRNIRPPVNKTYQTNKQRIEAIVRRYHEYKDRNDIKLYLRAISYHLKIYGQSEEEGQDQEME</sequence>
<dbReference type="InterPro" id="IPR050540">
    <property type="entry name" value="F-actin_Monoox_Mical"/>
</dbReference>